<dbReference type="InterPro" id="IPR002933">
    <property type="entry name" value="Peptidase_M20"/>
</dbReference>
<keyword evidence="6" id="KW-0464">Manganese</keyword>
<dbReference type="GO" id="GO:0016787">
    <property type="term" value="F:hydrolase activity"/>
    <property type="evidence" value="ECO:0007669"/>
    <property type="project" value="UniProtKB-KW"/>
</dbReference>
<evidence type="ECO:0000256" key="1">
    <source>
        <dbReference type="ARBA" id="ARBA00001936"/>
    </source>
</evidence>
<reference evidence="8" key="1">
    <citation type="submission" date="2021-11" db="EMBL/GenBank/DDBJ databases">
        <title>Cultivation dependent microbiological survey of springs from the worlds oldest radium mine currently devoted to the extraction of radon-saturated water.</title>
        <authorList>
            <person name="Kapinusova G."/>
            <person name="Smrhova T."/>
            <person name="Strejcek M."/>
            <person name="Suman J."/>
            <person name="Jani K."/>
            <person name="Pajer P."/>
            <person name="Uhlik O."/>
        </authorList>
    </citation>
    <scope>NUCLEOTIDE SEQUENCE [LARGE SCALE GENOMIC DNA]</scope>
    <source>
        <strain evidence="8">J379</strain>
    </source>
</reference>
<comment type="similarity">
    <text evidence="2">Belongs to the peptidase M20 family.</text>
</comment>
<protein>
    <submittedName>
        <fullName evidence="7">Hydantoinase/carbamoylase family amidase</fullName>
        <ecNumber evidence="7">3.5.-.-</ecNumber>
    </submittedName>
</protein>
<dbReference type="EMBL" id="CP088295">
    <property type="protein sequence ID" value="UUY02832.1"/>
    <property type="molecule type" value="Genomic_DNA"/>
</dbReference>
<keyword evidence="8" id="KW-1185">Reference proteome</keyword>
<dbReference type="Proteomes" id="UP001058860">
    <property type="component" value="Chromosome"/>
</dbReference>
<dbReference type="SUPFAM" id="SSF55031">
    <property type="entry name" value="Bacterial exopeptidase dimerisation domain"/>
    <property type="match status" value="1"/>
</dbReference>
<evidence type="ECO:0000256" key="4">
    <source>
        <dbReference type="ARBA" id="ARBA00022723"/>
    </source>
</evidence>
<accession>A0ABY5PE37</accession>
<dbReference type="InterPro" id="IPR010158">
    <property type="entry name" value="Amidase_Cbmase"/>
</dbReference>
<dbReference type="RefSeq" id="WP_353863355.1">
    <property type="nucleotide sequence ID" value="NZ_CP088295.1"/>
</dbReference>
<dbReference type="PANTHER" id="PTHR32494:SF19">
    <property type="entry name" value="ALLANTOATE DEIMINASE-RELATED"/>
    <property type="match status" value="1"/>
</dbReference>
<dbReference type="Gene3D" id="3.40.630.10">
    <property type="entry name" value="Zn peptidases"/>
    <property type="match status" value="1"/>
</dbReference>
<evidence type="ECO:0000313" key="8">
    <source>
        <dbReference type="Proteomes" id="UP001058860"/>
    </source>
</evidence>
<evidence type="ECO:0000256" key="3">
    <source>
        <dbReference type="ARBA" id="ARBA00011738"/>
    </source>
</evidence>
<dbReference type="PANTHER" id="PTHR32494">
    <property type="entry name" value="ALLANTOATE DEIMINASE-RELATED"/>
    <property type="match status" value="1"/>
</dbReference>
<dbReference type="PIRSF" id="PIRSF001235">
    <property type="entry name" value="Amidase_carbamoylase"/>
    <property type="match status" value="1"/>
</dbReference>
<name>A0ABY5PE37_9ACTN</name>
<keyword evidence="5 7" id="KW-0378">Hydrolase</keyword>
<comment type="cofactor">
    <cofactor evidence="1">
        <name>Mn(2+)</name>
        <dbReference type="ChEBI" id="CHEBI:29035"/>
    </cofactor>
</comment>
<dbReference type="Gene3D" id="3.30.70.360">
    <property type="match status" value="1"/>
</dbReference>
<dbReference type="Pfam" id="PF01546">
    <property type="entry name" value="Peptidase_M20"/>
    <property type="match status" value="1"/>
</dbReference>
<dbReference type="NCBIfam" id="TIGR01879">
    <property type="entry name" value="hydantase"/>
    <property type="match status" value="1"/>
</dbReference>
<evidence type="ECO:0000256" key="6">
    <source>
        <dbReference type="ARBA" id="ARBA00023211"/>
    </source>
</evidence>
<dbReference type="SUPFAM" id="SSF53187">
    <property type="entry name" value="Zn-dependent exopeptidases"/>
    <property type="match status" value="1"/>
</dbReference>
<organism evidence="7 8">
    <name type="scientific">Svornostia abyssi</name>
    <dbReference type="NCBI Taxonomy" id="2898438"/>
    <lineage>
        <taxon>Bacteria</taxon>
        <taxon>Bacillati</taxon>
        <taxon>Actinomycetota</taxon>
        <taxon>Thermoleophilia</taxon>
        <taxon>Solirubrobacterales</taxon>
        <taxon>Baekduiaceae</taxon>
        <taxon>Svornostia</taxon>
    </lineage>
</organism>
<dbReference type="InterPro" id="IPR036264">
    <property type="entry name" value="Bact_exopeptidase_dim_dom"/>
</dbReference>
<comment type="subunit">
    <text evidence="3">Homodimer.</text>
</comment>
<evidence type="ECO:0000313" key="7">
    <source>
        <dbReference type="EMBL" id="UUY02832.1"/>
    </source>
</evidence>
<gene>
    <name evidence="7" type="ORF">LRS13_19410</name>
</gene>
<dbReference type="EC" id="3.5.-.-" evidence="7"/>
<sequence length="418" mass="43368">MTAVTAATRLDARLDALAQVTDPGPGVTRPSFSPREREAHELVAAWARDDGARVETDPAGNTVLVYGEGDPYLLLGSHLDSVPAGGRFDGTVGVLAGMEAAAATSGELELGVRVVAFSAEEGARFGRPCLGSELATGAAPDGLLHRLRDATGASAAEVARETGLTPQDCEPWLRAPSVCAYLEVHIEQGLVLEQERVRLGVVDVIAGADRFAVEIEGYAQHSGTTPMPGRRDALAAAAEIVLAAERVGHDARHGVATVGRLDVEPNSPTTVPGAVRAVIDVRDVDAGRQRASVDAVRAAIDEITDRRATPATVTELASRAPVMLSAWPRRALAAACADEQLPYRVLPSGAGHDAAVVAHVAPAALLFVPTPNGRSHAPDEACRTEDVAAACVVLAGALRRLDRDAAGAGAIPEPEQED</sequence>
<evidence type="ECO:0000256" key="2">
    <source>
        <dbReference type="ARBA" id="ARBA00006153"/>
    </source>
</evidence>
<keyword evidence="4" id="KW-0479">Metal-binding</keyword>
<proteinExistence type="inferred from homology"/>
<evidence type="ECO:0000256" key="5">
    <source>
        <dbReference type="ARBA" id="ARBA00022801"/>
    </source>
</evidence>